<protein>
    <submittedName>
        <fullName evidence="6">Metal ABC transporter ATP-binding protein</fullName>
    </submittedName>
</protein>
<evidence type="ECO:0000256" key="4">
    <source>
        <dbReference type="ARBA" id="ARBA00022840"/>
    </source>
</evidence>
<comment type="similarity">
    <text evidence="1">Belongs to the ABC transporter superfamily.</text>
</comment>
<dbReference type="Gene3D" id="3.40.50.300">
    <property type="entry name" value="P-loop containing nucleotide triphosphate hydrolases"/>
    <property type="match status" value="1"/>
</dbReference>
<dbReference type="EMBL" id="CP159989">
    <property type="protein sequence ID" value="XCP82582.1"/>
    <property type="molecule type" value="Genomic_DNA"/>
</dbReference>
<sequence length="252" mass="27213">MTHDPHPPCAVEHLSVAYHARPVVKDVSLTIPAGAVTAVLGPNGAGKSTLLKASMGLIPSLAGTVRFFGEELSQCRSRVAYMPQTAEVDWDFPTTVRDVVTMGTYSRLGWWRRPGAAERATALKALERVGIPELADRQISQLSGGQKQRVFMARTLAQEPDLYLLDEPFAGVDVASEQAIMGVLRSLRDEGRTIVVVHHDLSTVRRFCTHAVLLSDGLLVAAGPLEQAFTTTTLHRAYGLTDEALMGGGREG</sequence>
<dbReference type="GO" id="GO:0016887">
    <property type="term" value="F:ATP hydrolysis activity"/>
    <property type="evidence" value="ECO:0007669"/>
    <property type="project" value="InterPro"/>
</dbReference>
<dbReference type="CDD" id="cd03235">
    <property type="entry name" value="ABC_Metallic_Cations"/>
    <property type="match status" value="1"/>
</dbReference>
<gene>
    <name evidence="6" type="ORF">ABXS69_01290</name>
</gene>
<feature type="domain" description="ABC transporter" evidence="5">
    <location>
        <begin position="9"/>
        <end position="241"/>
    </location>
</feature>
<keyword evidence="4 6" id="KW-0067">ATP-binding</keyword>
<keyword evidence="2" id="KW-0813">Transport</keyword>
<organism evidence="6">
    <name type="scientific">Actinomyces timonensis</name>
    <dbReference type="NCBI Taxonomy" id="1288391"/>
    <lineage>
        <taxon>Bacteria</taxon>
        <taxon>Bacillati</taxon>
        <taxon>Actinomycetota</taxon>
        <taxon>Actinomycetes</taxon>
        <taxon>Actinomycetales</taxon>
        <taxon>Actinomycetaceae</taxon>
        <taxon>Actinomyces</taxon>
    </lineage>
</organism>
<accession>A0AAU8N4G1</accession>
<reference evidence="6" key="1">
    <citation type="submission" date="2024-05" db="EMBL/GenBank/DDBJ databases">
        <title>Draft genome assemblies of 36 bacteria isolated from hibernating arctic ground squirrels.</title>
        <authorList>
            <person name="McKee H."/>
            <person name="Mullen L."/>
            <person name="Drown D.M."/>
            <person name="Duddleston K.N."/>
        </authorList>
    </citation>
    <scope>NUCLEOTIDE SEQUENCE</scope>
    <source>
        <strain evidence="6">AR004</strain>
    </source>
</reference>
<dbReference type="InterPro" id="IPR017871">
    <property type="entry name" value="ABC_transporter-like_CS"/>
</dbReference>
<evidence type="ECO:0000259" key="5">
    <source>
        <dbReference type="PROSITE" id="PS50893"/>
    </source>
</evidence>
<evidence type="ECO:0000256" key="1">
    <source>
        <dbReference type="ARBA" id="ARBA00005417"/>
    </source>
</evidence>
<proteinExistence type="inferred from homology"/>
<dbReference type="InterPro" id="IPR027417">
    <property type="entry name" value="P-loop_NTPase"/>
</dbReference>
<dbReference type="Pfam" id="PF00005">
    <property type="entry name" value="ABC_tran"/>
    <property type="match status" value="1"/>
</dbReference>
<dbReference type="GO" id="GO:0005524">
    <property type="term" value="F:ATP binding"/>
    <property type="evidence" value="ECO:0007669"/>
    <property type="project" value="UniProtKB-KW"/>
</dbReference>
<evidence type="ECO:0000313" key="6">
    <source>
        <dbReference type="EMBL" id="XCP82582.1"/>
    </source>
</evidence>
<dbReference type="AlphaFoldDB" id="A0AAU8N4G1"/>
<evidence type="ECO:0000256" key="2">
    <source>
        <dbReference type="ARBA" id="ARBA00022448"/>
    </source>
</evidence>
<dbReference type="PANTHER" id="PTHR42734">
    <property type="entry name" value="METAL TRANSPORT SYSTEM ATP-BINDING PROTEIN TM_0124-RELATED"/>
    <property type="match status" value="1"/>
</dbReference>
<dbReference type="RefSeq" id="WP_366180821.1">
    <property type="nucleotide sequence ID" value="NZ_CP159989.1"/>
</dbReference>
<dbReference type="InterPro" id="IPR003439">
    <property type="entry name" value="ABC_transporter-like_ATP-bd"/>
</dbReference>
<dbReference type="PANTHER" id="PTHR42734:SF5">
    <property type="entry name" value="IRON TRANSPORT SYSTEM ATP-BINDING PROTEIN HI_0361-RELATED"/>
    <property type="match status" value="1"/>
</dbReference>
<keyword evidence="3" id="KW-0547">Nucleotide-binding</keyword>
<dbReference type="SUPFAM" id="SSF52540">
    <property type="entry name" value="P-loop containing nucleoside triphosphate hydrolases"/>
    <property type="match status" value="1"/>
</dbReference>
<dbReference type="PROSITE" id="PS00211">
    <property type="entry name" value="ABC_TRANSPORTER_1"/>
    <property type="match status" value="1"/>
</dbReference>
<dbReference type="FunFam" id="3.40.50.300:FF:000134">
    <property type="entry name" value="Iron-enterobactin ABC transporter ATP-binding protein"/>
    <property type="match status" value="1"/>
</dbReference>
<evidence type="ECO:0000256" key="3">
    <source>
        <dbReference type="ARBA" id="ARBA00022741"/>
    </source>
</evidence>
<dbReference type="SMART" id="SM00382">
    <property type="entry name" value="AAA"/>
    <property type="match status" value="1"/>
</dbReference>
<name>A0AAU8N4G1_9ACTO</name>
<dbReference type="InterPro" id="IPR003593">
    <property type="entry name" value="AAA+_ATPase"/>
</dbReference>
<dbReference type="InterPro" id="IPR050153">
    <property type="entry name" value="Metal_Ion_Import_ABC"/>
</dbReference>
<dbReference type="PROSITE" id="PS50893">
    <property type="entry name" value="ABC_TRANSPORTER_2"/>
    <property type="match status" value="1"/>
</dbReference>